<keyword evidence="2" id="KW-1185">Reference proteome</keyword>
<dbReference type="OrthoDB" id="6650404at2"/>
<evidence type="ECO:0008006" key="3">
    <source>
        <dbReference type="Google" id="ProtNLM"/>
    </source>
</evidence>
<dbReference type="Proteomes" id="UP000189800">
    <property type="component" value="Unassembled WGS sequence"/>
</dbReference>
<proteinExistence type="predicted"/>
<name>A0A1T0CPF9_9GAMM</name>
<gene>
    <name evidence="1" type="ORF">B0680_05480</name>
</gene>
<organism evidence="1 2">
    <name type="scientific">Moraxella pluranimalium</name>
    <dbReference type="NCBI Taxonomy" id="470453"/>
    <lineage>
        <taxon>Bacteria</taxon>
        <taxon>Pseudomonadati</taxon>
        <taxon>Pseudomonadota</taxon>
        <taxon>Gammaproteobacteria</taxon>
        <taxon>Moraxellales</taxon>
        <taxon>Moraxellaceae</taxon>
        <taxon>Moraxella</taxon>
    </lineage>
</organism>
<evidence type="ECO:0000313" key="1">
    <source>
        <dbReference type="EMBL" id="OOS24230.1"/>
    </source>
</evidence>
<sequence length="110" mass="11932">MSKLDKNELLAKLGDLGAPTTYELTGVGTVYIKKLSIDEQGSLAKDAGDNVKASLRLVAYSVCDEDGKRLFGDADLKALGKMHSDTLSELVDVINQVNGFDKKLEELKKD</sequence>
<dbReference type="InterPro" id="IPR024410">
    <property type="entry name" value="Phage_TAC_12"/>
</dbReference>
<dbReference type="EMBL" id="MUYU01000012">
    <property type="protein sequence ID" value="OOS24230.1"/>
    <property type="molecule type" value="Genomic_DNA"/>
</dbReference>
<comment type="caution">
    <text evidence="1">The sequence shown here is derived from an EMBL/GenBank/DDBJ whole genome shotgun (WGS) entry which is preliminary data.</text>
</comment>
<dbReference type="STRING" id="470453.B0680_05480"/>
<reference evidence="1 2" key="1">
    <citation type="submission" date="2017-02" db="EMBL/GenBank/DDBJ databases">
        <title>Draft genome sequence of Moraxella pluranimalium CCUG 54913T type strain.</title>
        <authorList>
            <person name="Salva-Serra F."/>
            <person name="Engstrom-Jakobsson H."/>
            <person name="Thorell K."/>
            <person name="Jaen-Luchoro D."/>
            <person name="Gonzales-Siles L."/>
            <person name="Karlsson R."/>
            <person name="Yazdan S."/>
            <person name="Boulund F."/>
            <person name="Johnning A."/>
            <person name="Engstrand L."/>
            <person name="Kristiansson E."/>
            <person name="Moore E."/>
        </authorList>
    </citation>
    <scope>NUCLEOTIDE SEQUENCE [LARGE SCALE GENOMIC DNA]</scope>
    <source>
        <strain evidence="1 2">CCUG 54913</strain>
    </source>
</reference>
<dbReference type="Gene3D" id="3.30.2220.20">
    <property type="entry name" value="Phage tail assembly chaperone gp13-like"/>
    <property type="match status" value="1"/>
</dbReference>
<dbReference type="Pfam" id="PF16459">
    <property type="entry name" value="Phage_TAC_13"/>
    <property type="match status" value="1"/>
</dbReference>
<dbReference type="AlphaFoldDB" id="A0A1T0CPF9"/>
<dbReference type="InterPro" id="IPR038556">
    <property type="entry name" value="TAC_Gp13-like_sf"/>
</dbReference>
<protein>
    <recommendedName>
        <fullName evidence="3">Phage tail protein</fullName>
    </recommendedName>
</protein>
<evidence type="ECO:0000313" key="2">
    <source>
        <dbReference type="Proteomes" id="UP000189800"/>
    </source>
</evidence>
<accession>A0A1T0CPF9</accession>
<dbReference type="RefSeq" id="WP_078254089.1">
    <property type="nucleotide sequence ID" value="NZ_MUYU01000012.1"/>
</dbReference>